<dbReference type="Pfam" id="PF13302">
    <property type="entry name" value="Acetyltransf_3"/>
    <property type="match status" value="1"/>
</dbReference>
<dbReference type="Gene3D" id="3.40.630.30">
    <property type="match status" value="1"/>
</dbReference>
<dbReference type="PANTHER" id="PTHR43792">
    <property type="entry name" value="GNAT FAMILY, PUTATIVE (AFU_ORTHOLOGUE AFUA_3G00765)-RELATED-RELATED"/>
    <property type="match status" value="1"/>
</dbReference>
<dbReference type="InterPro" id="IPR016181">
    <property type="entry name" value="Acyl_CoA_acyltransferase"/>
</dbReference>
<sequence>MIETERLILTRPTLADFEDSFAMNSDPGLVEFIGGKPASREDAWNKLLRNIGHWASYCYGMCTVREKAGGAFVGEVGLAHFSRGFGEAFDPFPEAAWVLARTAHGNGYTTEAAAAVHAWMHQSQKPLRTVCIIHPDNRASIRVAEKLGYIGFGAVDYRGACLTMFERK</sequence>
<evidence type="ECO:0000313" key="3">
    <source>
        <dbReference type="Proteomes" id="UP000546200"/>
    </source>
</evidence>
<evidence type="ECO:0000313" key="2">
    <source>
        <dbReference type="EMBL" id="MBB5713834.1"/>
    </source>
</evidence>
<feature type="domain" description="N-acetyltransferase" evidence="1">
    <location>
        <begin position="6"/>
        <end position="149"/>
    </location>
</feature>
<dbReference type="InterPro" id="IPR051531">
    <property type="entry name" value="N-acetyltransferase"/>
</dbReference>
<proteinExistence type="predicted"/>
<comment type="caution">
    <text evidence="2">The sequence shown here is derived from an EMBL/GenBank/DDBJ whole genome shotgun (WGS) entry which is preliminary data.</text>
</comment>
<dbReference type="PANTHER" id="PTHR43792:SF16">
    <property type="entry name" value="N-ACETYLTRANSFERASE DOMAIN-CONTAINING PROTEIN"/>
    <property type="match status" value="1"/>
</dbReference>
<dbReference type="GO" id="GO:0016747">
    <property type="term" value="F:acyltransferase activity, transferring groups other than amino-acyl groups"/>
    <property type="evidence" value="ECO:0007669"/>
    <property type="project" value="InterPro"/>
</dbReference>
<organism evidence="2 3">
    <name type="scientific">Sphingomonas aerophila</name>
    <dbReference type="NCBI Taxonomy" id="1344948"/>
    <lineage>
        <taxon>Bacteria</taxon>
        <taxon>Pseudomonadati</taxon>
        <taxon>Pseudomonadota</taxon>
        <taxon>Alphaproteobacteria</taxon>
        <taxon>Sphingomonadales</taxon>
        <taxon>Sphingomonadaceae</taxon>
        <taxon>Sphingomonas</taxon>
    </lineage>
</organism>
<accession>A0A7W9BBA3</accession>
<gene>
    <name evidence="2" type="ORF">FHS94_000657</name>
</gene>
<name>A0A7W9BBA3_9SPHN</name>
<evidence type="ECO:0000259" key="1">
    <source>
        <dbReference type="Pfam" id="PF13302"/>
    </source>
</evidence>
<dbReference type="RefSeq" id="WP_184054617.1">
    <property type="nucleotide sequence ID" value="NZ_JACIJK010000002.1"/>
</dbReference>
<dbReference type="Proteomes" id="UP000546200">
    <property type="component" value="Unassembled WGS sequence"/>
</dbReference>
<keyword evidence="3" id="KW-1185">Reference proteome</keyword>
<reference evidence="2 3" key="1">
    <citation type="submission" date="2020-08" db="EMBL/GenBank/DDBJ databases">
        <title>Genomic Encyclopedia of Type Strains, Phase IV (KMG-IV): sequencing the most valuable type-strain genomes for metagenomic binning, comparative biology and taxonomic classification.</title>
        <authorList>
            <person name="Goeker M."/>
        </authorList>
    </citation>
    <scope>NUCLEOTIDE SEQUENCE [LARGE SCALE GENOMIC DNA]</scope>
    <source>
        <strain evidence="2 3">DSM 100044</strain>
    </source>
</reference>
<keyword evidence="2" id="KW-0808">Transferase</keyword>
<dbReference type="SUPFAM" id="SSF55729">
    <property type="entry name" value="Acyl-CoA N-acyltransferases (Nat)"/>
    <property type="match status" value="1"/>
</dbReference>
<protein>
    <submittedName>
        <fullName evidence="2">RimJ/RimL family protein N-acetyltransferase</fullName>
    </submittedName>
</protein>
<dbReference type="EMBL" id="JACIJK010000002">
    <property type="protein sequence ID" value="MBB5713834.1"/>
    <property type="molecule type" value="Genomic_DNA"/>
</dbReference>
<dbReference type="InterPro" id="IPR000182">
    <property type="entry name" value="GNAT_dom"/>
</dbReference>
<dbReference type="AlphaFoldDB" id="A0A7W9BBA3"/>